<protein>
    <recommendedName>
        <fullName evidence="8">Translational activator of cytochrome c oxidase 1</fullName>
    </recommendedName>
    <alternativeName>
        <fullName evidence="9">Coiled-coil domain-containing protein 44</fullName>
    </alternativeName>
</protein>
<dbReference type="Gene3D" id="3.30.70.980">
    <property type="match status" value="2"/>
</dbReference>
<keyword evidence="4" id="KW-0175">Coiled coil</keyword>
<comment type="function">
    <text evidence="7">Acts as a translational activator of mitochondrially-encoded cytochrome c oxidase 1.</text>
</comment>
<keyword evidence="13" id="KW-1185">Reference proteome</keyword>
<keyword evidence="5" id="KW-0496">Mitochondrion</keyword>
<feature type="domain" description="TACO1/YebC-like N-terminal" evidence="11">
    <location>
        <begin position="102"/>
        <end position="171"/>
    </location>
</feature>
<dbReference type="PANTHER" id="PTHR12532">
    <property type="entry name" value="TRANSLATIONAL ACTIVATOR OF CYTOCHROME C OXIDASE 1"/>
    <property type="match status" value="1"/>
</dbReference>
<dbReference type="HAMAP" id="MF_00693">
    <property type="entry name" value="Transcrip_reg_TACO1"/>
    <property type="match status" value="1"/>
</dbReference>
<evidence type="ECO:0000256" key="3">
    <source>
        <dbReference type="ARBA" id="ARBA00022845"/>
    </source>
</evidence>
<evidence type="ECO:0000256" key="1">
    <source>
        <dbReference type="ARBA" id="ARBA00004173"/>
    </source>
</evidence>
<comment type="caution">
    <text evidence="12">The sequence shown here is derived from an EMBL/GenBank/DDBJ whole genome shotgun (WGS) entry which is preliminary data.</text>
</comment>
<accession>A0A7J6AP60</accession>
<dbReference type="Gene3D" id="1.10.10.200">
    <property type="match status" value="1"/>
</dbReference>
<dbReference type="GO" id="GO:0005739">
    <property type="term" value="C:mitochondrion"/>
    <property type="evidence" value="ECO:0007669"/>
    <property type="project" value="UniProtKB-SubCell"/>
</dbReference>
<evidence type="ECO:0000256" key="6">
    <source>
        <dbReference type="ARBA" id="ARBA00023159"/>
    </source>
</evidence>
<organism evidence="12 13">
    <name type="scientific">Ameiurus melas</name>
    <name type="common">Black bullhead</name>
    <name type="synonym">Silurus melas</name>
    <dbReference type="NCBI Taxonomy" id="219545"/>
    <lineage>
        <taxon>Eukaryota</taxon>
        <taxon>Metazoa</taxon>
        <taxon>Chordata</taxon>
        <taxon>Craniata</taxon>
        <taxon>Vertebrata</taxon>
        <taxon>Euteleostomi</taxon>
        <taxon>Actinopterygii</taxon>
        <taxon>Neopterygii</taxon>
        <taxon>Teleostei</taxon>
        <taxon>Ostariophysi</taxon>
        <taxon>Siluriformes</taxon>
        <taxon>Ictaluridae</taxon>
        <taxon>Ameiurus</taxon>
    </lineage>
</organism>
<reference evidence="12 13" key="1">
    <citation type="submission" date="2020-02" db="EMBL/GenBank/DDBJ databases">
        <title>A chromosome-scale genome assembly of the black bullhead catfish (Ameiurus melas).</title>
        <authorList>
            <person name="Wen M."/>
            <person name="Zham M."/>
            <person name="Cabau C."/>
            <person name="Klopp C."/>
            <person name="Donnadieu C."/>
            <person name="Roques C."/>
            <person name="Bouchez O."/>
            <person name="Lampietro C."/>
            <person name="Jouanno E."/>
            <person name="Herpin A."/>
            <person name="Louis A."/>
            <person name="Berthelot C."/>
            <person name="Parey E."/>
            <person name="Roest-Crollius H."/>
            <person name="Braasch I."/>
            <person name="Postlethwait J."/>
            <person name="Robinson-Rechavi M."/>
            <person name="Echchiki A."/>
            <person name="Begum T."/>
            <person name="Montfort J."/>
            <person name="Schartl M."/>
            <person name="Bobe J."/>
            <person name="Guiguen Y."/>
        </authorList>
    </citation>
    <scope>NUCLEOTIDE SEQUENCE [LARGE SCALE GENOMIC DNA]</scope>
    <source>
        <strain evidence="12">M_S1</strain>
        <tissue evidence="12">Blood</tissue>
    </source>
</reference>
<dbReference type="GO" id="GO:0006417">
    <property type="term" value="P:regulation of translation"/>
    <property type="evidence" value="ECO:0007669"/>
    <property type="project" value="UniProtKB-KW"/>
</dbReference>
<sequence length="405" mass="44424">MSLLSSSFTAQGNGNDVGCRSREGSAWTVLRNIREVYTISGKCSAYYFCFSFLNSRTMAAGAVLRSFLSGCAPKLSTVPRLSALRVCVRTVHVCPVLRAGHNKWSKVKDIKIPKDAARARMIAKYAMLIRVAVREGGPNPEYNVTLAQLLEQCRNRNLPKTTIEAAIKGAEKSKAGTQYTYEARGPGGSTLLIEVLTDNSTRSHQAIKHILTKNGGAMCEGARHHFDRKGVIVAARDHVSTEKALELAIEAGAEDVHEAEDEEEKPILQFICDMNSTKAVRTALEALGVHTLSAGMEYISNTPAALPQDQLDASATLLEALNDYPDVVRVWDNIQALEFGVLSSPANPDQMKCGVANRFPPFSLRFSRPRRSISRSSPSNIELVTIPKVKEHTQNITEKVTRVDR</sequence>
<dbReference type="InterPro" id="IPR026564">
    <property type="entry name" value="Transcrip_reg_TACO1-like_dom3"/>
</dbReference>
<dbReference type="Proteomes" id="UP000593565">
    <property type="component" value="Unassembled WGS sequence"/>
</dbReference>
<dbReference type="FunFam" id="3.30.70.980:FF:000008">
    <property type="entry name" value="Translational activator of cytochrome c oxidase 1"/>
    <property type="match status" value="1"/>
</dbReference>
<dbReference type="InterPro" id="IPR048300">
    <property type="entry name" value="TACO1_YebC-like_2nd/3rd_dom"/>
</dbReference>
<dbReference type="InterPro" id="IPR017856">
    <property type="entry name" value="Integrase-like_N"/>
</dbReference>
<dbReference type="FunFam" id="1.10.10.200:FF:000002">
    <property type="entry name" value="Probable transcriptional regulatory protein CLM62_37755"/>
    <property type="match status" value="1"/>
</dbReference>
<evidence type="ECO:0000259" key="10">
    <source>
        <dbReference type="Pfam" id="PF01709"/>
    </source>
</evidence>
<keyword evidence="3" id="KW-0810">Translation regulation</keyword>
<dbReference type="InterPro" id="IPR029072">
    <property type="entry name" value="YebC-like"/>
</dbReference>
<evidence type="ECO:0000256" key="4">
    <source>
        <dbReference type="ARBA" id="ARBA00023054"/>
    </source>
</evidence>
<dbReference type="InterPro" id="IPR049083">
    <property type="entry name" value="TACO1_YebC_N"/>
</dbReference>
<comment type="similarity">
    <text evidence="2">Belongs to the TACO1 family.</text>
</comment>
<dbReference type="InterPro" id="IPR002876">
    <property type="entry name" value="Transcrip_reg_TACO1-like"/>
</dbReference>
<dbReference type="AlphaFoldDB" id="A0A7J6AP60"/>
<dbReference type="SUPFAM" id="SSF75625">
    <property type="entry name" value="YebC-like"/>
    <property type="match status" value="1"/>
</dbReference>
<dbReference type="PANTHER" id="PTHR12532:SF0">
    <property type="entry name" value="TRANSLATIONAL ACTIVATOR OF CYTOCHROME C OXIDASE 1"/>
    <property type="match status" value="1"/>
</dbReference>
<gene>
    <name evidence="12" type="ORF">AMELA_G00108250</name>
</gene>
<feature type="domain" description="TACO1/YebC-like second and third" evidence="10">
    <location>
        <begin position="178"/>
        <end position="334"/>
    </location>
</feature>
<evidence type="ECO:0000259" key="11">
    <source>
        <dbReference type="Pfam" id="PF20772"/>
    </source>
</evidence>
<evidence type="ECO:0000313" key="12">
    <source>
        <dbReference type="EMBL" id="KAF4084624.1"/>
    </source>
</evidence>
<keyword evidence="6" id="KW-0010">Activator</keyword>
<proteinExistence type="inferred from homology"/>
<comment type="subcellular location">
    <subcellularLocation>
        <location evidence="1">Mitochondrion</location>
    </subcellularLocation>
</comment>
<dbReference type="Pfam" id="PF20772">
    <property type="entry name" value="TACO1_YebC_N"/>
    <property type="match status" value="1"/>
</dbReference>
<dbReference type="EMBL" id="JAAGNN010000009">
    <property type="protein sequence ID" value="KAF4084624.1"/>
    <property type="molecule type" value="Genomic_DNA"/>
</dbReference>
<evidence type="ECO:0000313" key="13">
    <source>
        <dbReference type="Proteomes" id="UP000593565"/>
    </source>
</evidence>
<evidence type="ECO:0000256" key="8">
    <source>
        <dbReference type="ARBA" id="ARBA00073666"/>
    </source>
</evidence>
<evidence type="ECO:0000256" key="7">
    <source>
        <dbReference type="ARBA" id="ARBA00053642"/>
    </source>
</evidence>
<dbReference type="Pfam" id="PF01709">
    <property type="entry name" value="Transcrip_reg"/>
    <property type="match status" value="1"/>
</dbReference>
<evidence type="ECO:0000256" key="9">
    <source>
        <dbReference type="ARBA" id="ARBA00075676"/>
    </source>
</evidence>
<evidence type="ECO:0000256" key="5">
    <source>
        <dbReference type="ARBA" id="ARBA00023128"/>
    </source>
</evidence>
<evidence type="ECO:0000256" key="2">
    <source>
        <dbReference type="ARBA" id="ARBA00008724"/>
    </source>
</evidence>
<name>A0A7J6AP60_AMEME</name>